<keyword evidence="1" id="KW-0812">Transmembrane</keyword>
<reference evidence="2 3" key="1">
    <citation type="journal article" date="2016" name="Nat. Commun.">
        <title>Thousands of microbial genomes shed light on interconnected biogeochemical processes in an aquifer system.</title>
        <authorList>
            <person name="Anantharaman K."/>
            <person name="Brown C.T."/>
            <person name="Hug L.A."/>
            <person name="Sharon I."/>
            <person name="Castelle C.J."/>
            <person name="Probst A.J."/>
            <person name="Thomas B.C."/>
            <person name="Singh A."/>
            <person name="Wilkins M.J."/>
            <person name="Karaoz U."/>
            <person name="Brodie E.L."/>
            <person name="Williams K.H."/>
            <person name="Hubbard S.S."/>
            <person name="Banfield J.F."/>
        </authorList>
    </citation>
    <scope>NUCLEOTIDE SEQUENCE [LARGE SCALE GENOMIC DNA]</scope>
</reference>
<dbReference type="Proteomes" id="UP000178432">
    <property type="component" value="Unassembled WGS sequence"/>
</dbReference>
<dbReference type="EMBL" id="MHIF01000012">
    <property type="protein sequence ID" value="OGY48444.1"/>
    <property type="molecule type" value="Genomic_DNA"/>
</dbReference>
<name>A0A1G1Y8A6_9BACT</name>
<organism evidence="2 3">
    <name type="scientific">Candidatus Buchananbacteria bacterium RIFCSPHIGHO2_01_FULL_46_12</name>
    <dbReference type="NCBI Taxonomy" id="1797536"/>
    <lineage>
        <taxon>Bacteria</taxon>
        <taxon>Candidatus Buchananiibacteriota</taxon>
    </lineage>
</organism>
<evidence type="ECO:0000313" key="2">
    <source>
        <dbReference type="EMBL" id="OGY48444.1"/>
    </source>
</evidence>
<keyword evidence="1" id="KW-1133">Transmembrane helix</keyword>
<dbReference type="AlphaFoldDB" id="A0A1G1Y8A6"/>
<gene>
    <name evidence="2" type="ORF">A2663_02075</name>
</gene>
<accession>A0A1G1Y8A6</accession>
<sequence>MSKDIIVNSLKYVAFNLIGDFLYWPVWWYTAGLYKAGIFCLGQIKDQAEVLGVGVWLKNIFTPMYGQYDWEGRLISFFVRLAQSLVRLILLLVWIVMIFLIFLAWIILPLLIIFQIVLNFLSLFG</sequence>
<proteinExistence type="predicted"/>
<feature type="transmembrane region" description="Helical" evidence="1">
    <location>
        <begin position="88"/>
        <end position="118"/>
    </location>
</feature>
<protein>
    <submittedName>
        <fullName evidence="2">Uncharacterized protein</fullName>
    </submittedName>
</protein>
<keyword evidence="1" id="KW-0472">Membrane</keyword>
<evidence type="ECO:0000313" key="3">
    <source>
        <dbReference type="Proteomes" id="UP000178432"/>
    </source>
</evidence>
<evidence type="ECO:0000256" key="1">
    <source>
        <dbReference type="SAM" id="Phobius"/>
    </source>
</evidence>
<comment type="caution">
    <text evidence="2">The sequence shown here is derived from an EMBL/GenBank/DDBJ whole genome shotgun (WGS) entry which is preliminary data.</text>
</comment>